<evidence type="ECO:0000313" key="3">
    <source>
        <dbReference type="EMBL" id="VVC03529.1"/>
    </source>
</evidence>
<dbReference type="SUPFAM" id="SSF103481">
    <property type="entry name" value="Multidrug resistance efflux transporter EmrE"/>
    <property type="match status" value="2"/>
</dbReference>
<dbReference type="Gene3D" id="1.10.3730.20">
    <property type="match status" value="2"/>
</dbReference>
<organism evidence="3 4">
    <name type="scientific">Candidatus Bilamarchaeum dharawalense</name>
    <dbReference type="NCBI Taxonomy" id="2885759"/>
    <lineage>
        <taxon>Archaea</taxon>
        <taxon>Candidatus Micrarchaeota</taxon>
        <taxon>Candidatus Micrarchaeia</taxon>
        <taxon>Candidatus Anstonellales</taxon>
        <taxon>Candidatus Bilamarchaeaceae</taxon>
        <taxon>Candidatus Bilamarchaeum</taxon>
    </lineage>
</organism>
<accession>A0A5E4LQ64</accession>
<feature type="transmembrane region" description="Helical" evidence="1">
    <location>
        <begin position="210"/>
        <end position="230"/>
    </location>
</feature>
<feature type="transmembrane region" description="Helical" evidence="1">
    <location>
        <begin position="261"/>
        <end position="277"/>
    </location>
</feature>
<reference evidence="3 4" key="1">
    <citation type="submission" date="2019-08" db="EMBL/GenBank/DDBJ databases">
        <authorList>
            <person name="Vazquez-Campos X."/>
        </authorList>
    </citation>
    <scope>NUCLEOTIDE SEQUENCE [LARGE SCALE GENOMIC DNA]</scope>
    <source>
        <strain evidence="3">LFW-283_2</strain>
    </source>
</reference>
<evidence type="ECO:0000256" key="1">
    <source>
        <dbReference type="SAM" id="Phobius"/>
    </source>
</evidence>
<evidence type="ECO:0000259" key="2">
    <source>
        <dbReference type="Pfam" id="PF00892"/>
    </source>
</evidence>
<feature type="transmembrane region" description="Helical" evidence="1">
    <location>
        <begin position="86"/>
        <end position="108"/>
    </location>
</feature>
<protein>
    <submittedName>
        <fullName evidence="3">4-amino-4-deoxy-L-arabinose-phosphoundecaprenol flippase subunit ArnE</fullName>
    </submittedName>
</protein>
<dbReference type="Proteomes" id="UP000789941">
    <property type="component" value="Unassembled WGS sequence"/>
</dbReference>
<keyword evidence="1" id="KW-0812">Transmembrane</keyword>
<dbReference type="GO" id="GO:0016020">
    <property type="term" value="C:membrane"/>
    <property type="evidence" value="ECO:0007669"/>
    <property type="project" value="InterPro"/>
</dbReference>
<feature type="domain" description="EamA" evidence="2">
    <location>
        <begin position="5"/>
        <end position="128"/>
    </location>
</feature>
<proteinExistence type="predicted"/>
<dbReference type="EMBL" id="CABMJJ010000007">
    <property type="protein sequence ID" value="VVC03529.1"/>
    <property type="molecule type" value="Genomic_DNA"/>
</dbReference>
<evidence type="ECO:0000313" key="4">
    <source>
        <dbReference type="Proteomes" id="UP000789941"/>
    </source>
</evidence>
<keyword evidence="1" id="KW-0472">Membrane</keyword>
<gene>
    <name evidence="3" type="primary">arnE</name>
    <name evidence="3" type="ORF">LFW2832_00422</name>
</gene>
<dbReference type="InterPro" id="IPR000620">
    <property type="entry name" value="EamA_dom"/>
</dbReference>
<sequence>MFAWLALFGRIVLLAYERIFVKKLGTKANPLAAAFLFFFIGAVCLLPFAFFETVESWSFLGYAVLSGFLISLADVLYIYALSKEKVSLIAPLYNLNIVFLLFLAVLFAHDSFSFAKLSGVLLVFFGATTLHKFPSLSKMFDSSAVKAIVLSALFFAFVRTVDAVAFKSFSPPAIIYAAVMYSVASVVYFVSLFFLGKLVEIKKLFYEKPVVSFQCGFVNGFSYLFLLFAIKEIEVSLAEPLAMLSLPLTIFLATHEFGEKPNWLAVAIILVGTWLLFL</sequence>
<keyword evidence="1" id="KW-1133">Transmembrane helix</keyword>
<feature type="transmembrane region" description="Helical" evidence="1">
    <location>
        <begin position="31"/>
        <end position="51"/>
    </location>
</feature>
<dbReference type="Pfam" id="PF00892">
    <property type="entry name" value="EamA"/>
    <property type="match status" value="1"/>
</dbReference>
<feature type="transmembrane region" description="Helical" evidence="1">
    <location>
        <begin position="173"/>
        <end position="198"/>
    </location>
</feature>
<dbReference type="AlphaFoldDB" id="A0A5E4LQ64"/>
<comment type="caution">
    <text evidence="3">The sequence shown here is derived from an EMBL/GenBank/DDBJ whole genome shotgun (WGS) entry which is preliminary data.</text>
</comment>
<name>A0A5E4LQ64_9ARCH</name>
<feature type="transmembrane region" description="Helical" evidence="1">
    <location>
        <begin position="143"/>
        <end position="161"/>
    </location>
</feature>
<feature type="transmembrane region" description="Helical" evidence="1">
    <location>
        <begin position="57"/>
        <end position="79"/>
    </location>
</feature>
<dbReference type="InterPro" id="IPR037185">
    <property type="entry name" value="EmrE-like"/>
</dbReference>
<feature type="transmembrane region" description="Helical" evidence="1">
    <location>
        <begin position="236"/>
        <end position="254"/>
    </location>
</feature>